<dbReference type="OrthoDB" id="5445316at2"/>
<comment type="caution">
    <text evidence="1">The sequence shown here is derived from an EMBL/GenBank/DDBJ whole genome shotgun (WGS) entry which is preliminary data.</text>
</comment>
<reference evidence="1 2" key="1">
    <citation type="submission" date="2020-01" db="EMBL/GenBank/DDBJ databases">
        <title>Genome sequence of Desulfovibrio aerotolerans DSM 16695(T).</title>
        <authorList>
            <person name="Karnachuk O."/>
            <person name="Avakyan M."/>
            <person name="Mardanov A."/>
            <person name="Kadnikov V."/>
            <person name="Ravin N."/>
        </authorList>
    </citation>
    <scope>NUCLEOTIDE SEQUENCE [LARGE SCALE GENOMIC DNA]</scope>
    <source>
        <strain evidence="1 2">DSM 16695</strain>
    </source>
</reference>
<sequence>MTRPIDAASTSSRKVIPAGGRQETIIARELYRTGSLRADFERLANPATPMADADILSFLLKYFHACLYPGSQDHAVKLAEISTLLGQFYDLWSEESAEQDLPLAGAYSAFPMRMLADLPRTAHIFRSVANRPLPPDMVQDPFLGLDLGTGSGIILAAAWFQAKRNGAARTRLIGVELDPVLGARTGELLQSLGIGEVIVADAREPALYAGLPDGQLAFVGNENVPAPKARLSAEPFSQIHAALFSALSPRLKKTIFFPEALVVRDRDAELDVVLSKNNRFQLPRHFRALRPKPRAIVIEGRLTKLWQVGKDFREHVPESWLAQMPGRW</sequence>
<name>A0A7C9NJM0_9BACT</name>
<dbReference type="CDD" id="cd02440">
    <property type="entry name" value="AdoMet_MTases"/>
    <property type="match status" value="1"/>
</dbReference>
<evidence type="ECO:0000313" key="2">
    <source>
        <dbReference type="Proteomes" id="UP000482487"/>
    </source>
</evidence>
<evidence type="ECO:0000313" key="1">
    <source>
        <dbReference type="EMBL" id="MYL83376.1"/>
    </source>
</evidence>
<accession>A0A7C9NJM0</accession>
<dbReference type="SUPFAM" id="SSF53335">
    <property type="entry name" value="S-adenosyl-L-methionine-dependent methyltransferases"/>
    <property type="match status" value="1"/>
</dbReference>
<proteinExistence type="predicted"/>
<dbReference type="RefSeq" id="WP_160960599.1">
    <property type="nucleotide sequence ID" value="NZ_WVUD01000014.1"/>
</dbReference>
<dbReference type="Proteomes" id="UP000482487">
    <property type="component" value="Unassembled WGS sequence"/>
</dbReference>
<organism evidence="1 2">
    <name type="scientific">Solidesulfovibrio aerotolerans</name>
    <dbReference type="NCBI Taxonomy" id="295255"/>
    <lineage>
        <taxon>Bacteria</taxon>
        <taxon>Pseudomonadati</taxon>
        <taxon>Thermodesulfobacteriota</taxon>
        <taxon>Desulfovibrionia</taxon>
        <taxon>Desulfovibrionales</taxon>
        <taxon>Desulfovibrionaceae</taxon>
        <taxon>Solidesulfovibrio</taxon>
    </lineage>
</organism>
<gene>
    <name evidence="1" type="ORF">GTA51_09585</name>
</gene>
<dbReference type="EMBL" id="WVUD01000014">
    <property type="protein sequence ID" value="MYL83376.1"/>
    <property type="molecule type" value="Genomic_DNA"/>
</dbReference>
<dbReference type="Gene3D" id="3.40.50.150">
    <property type="entry name" value="Vaccinia Virus protein VP39"/>
    <property type="match status" value="1"/>
</dbReference>
<keyword evidence="2" id="KW-1185">Reference proteome</keyword>
<dbReference type="InterPro" id="IPR029063">
    <property type="entry name" value="SAM-dependent_MTases_sf"/>
</dbReference>
<dbReference type="AlphaFoldDB" id="A0A7C9NJM0"/>
<protein>
    <submittedName>
        <fullName evidence="1">Uncharacterized protein</fullName>
    </submittedName>
</protein>